<organism evidence="4 5">
    <name type="scientific">Mycolicibacterium cyprinidarum</name>
    <dbReference type="NCBI Taxonomy" id="2860311"/>
    <lineage>
        <taxon>Bacteria</taxon>
        <taxon>Bacillati</taxon>
        <taxon>Actinomycetota</taxon>
        <taxon>Actinomycetes</taxon>
        <taxon>Mycobacteriales</taxon>
        <taxon>Mycobacteriaceae</taxon>
        <taxon>Mycolicibacterium</taxon>
    </lineage>
</organism>
<feature type="region of interest" description="Disordered" evidence="3">
    <location>
        <begin position="301"/>
        <end position="322"/>
    </location>
</feature>
<evidence type="ECO:0000256" key="2">
    <source>
        <dbReference type="ARBA" id="ARBA00023180"/>
    </source>
</evidence>
<evidence type="ECO:0000256" key="1">
    <source>
        <dbReference type="ARBA" id="ARBA00022723"/>
    </source>
</evidence>
<feature type="compositionally biased region" description="Polar residues" evidence="3">
    <location>
        <begin position="35"/>
        <end position="54"/>
    </location>
</feature>
<feature type="region of interest" description="Disordered" evidence="3">
    <location>
        <begin position="34"/>
        <end position="160"/>
    </location>
</feature>
<feature type="compositionally biased region" description="Polar residues" evidence="3">
    <location>
        <begin position="76"/>
        <end position="100"/>
    </location>
</feature>
<comment type="caution">
    <text evidence="4">The sequence shown here is derived from an EMBL/GenBank/DDBJ whole genome shotgun (WGS) entry which is preliminary data.</text>
</comment>
<dbReference type="Pfam" id="PF17963">
    <property type="entry name" value="Big_9"/>
    <property type="match status" value="1"/>
</dbReference>
<keyword evidence="5" id="KW-1185">Reference proteome</keyword>
<dbReference type="NCBIfam" id="TIGR01965">
    <property type="entry name" value="VCBS_repeat"/>
    <property type="match status" value="1"/>
</dbReference>
<dbReference type="SUPFAM" id="SSF51126">
    <property type="entry name" value="Pectin lyase-like"/>
    <property type="match status" value="1"/>
</dbReference>
<protein>
    <recommendedName>
        <fullName evidence="6">Pectate lyase</fullName>
    </recommendedName>
</protein>
<reference evidence="4 5" key="1">
    <citation type="submission" date="2021-08" db="EMBL/GenBank/DDBJ databases">
        <title>Draft genome sequence of Mycolicibacterium sp. NGTWS1702 strain.</title>
        <authorList>
            <person name="Matsumoto M."/>
            <person name="Tang B.C.C."/>
            <person name="Machida Y."/>
            <person name="Matoyama H."/>
            <person name="Kishihara T."/>
            <person name="Sato S."/>
            <person name="Kondo I."/>
            <person name="Sano M."/>
            <person name="Kato G."/>
        </authorList>
    </citation>
    <scope>NUCLEOTIDE SEQUENCE [LARGE SCALE GENOMIC DNA]</scope>
    <source>
        <strain evidence="4 5">NGTWSNA01</strain>
    </source>
</reference>
<dbReference type="PANTHER" id="PTHR42970">
    <property type="entry name" value="PECTATE LYASE C-RELATED"/>
    <property type="match status" value="1"/>
</dbReference>
<evidence type="ECO:0000256" key="3">
    <source>
        <dbReference type="SAM" id="MobiDB-lite"/>
    </source>
</evidence>
<keyword evidence="2" id="KW-0325">Glycoprotein</keyword>
<evidence type="ECO:0000313" key="4">
    <source>
        <dbReference type="EMBL" id="GJF13125.1"/>
    </source>
</evidence>
<keyword evidence="1" id="KW-0479">Metal-binding</keyword>
<feature type="region of interest" description="Disordered" evidence="3">
    <location>
        <begin position="703"/>
        <end position="733"/>
    </location>
</feature>
<dbReference type="InterPro" id="IPR052063">
    <property type="entry name" value="Polysaccharide_Lyase_1"/>
</dbReference>
<dbReference type="EMBL" id="BPRH01001375">
    <property type="protein sequence ID" value="GJF13125.1"/>
    <property type="molecule type" value="Genomic_DNA"/>
</dbReference>
<gene>
    <name evidence="4" type="ORF">NGTWS1702_12970</name>
</gene>
<dbReference type="Proteomes" id="UP001060504">
    <property type="component" value="Unassembled WGS sequence"/>
</dbReference>
<dbReference type="InterPro" id="IPR012334">
    <property type="entry name" value="Pectin_lyas_fold"/>
</dbReference>
<sequence length="779" mass="82428">MGATTFVARFGPLVAMVGVGTAVAISGGGIAVAEPSSTDSVSPAQRNDFASPSTAIDGVKNPRSISSEPEPAVAVSDSNAAESDATATIAPTSIAESATIESVAADEPEVSSDGVDLQPGLVDQHDPATTRVSDGQSLVAPEPGRRSTRRAAAARSAPSLSDTIGWANAAADVRTSIGTLFDNQTPTLSPTQTGQTDAGMVTGVLNVVDPDSSTQTYSVTEDPTRGTVVIDPDGSYRYTPDQIFAQSGTTDSFQVTVSDAASGFHIHGFLGWINLLSFGLFGSSRHTSTSTVSVSVAPFVLPNPPTPTDPTPTDPTPTEPPPSGTLAAFPGAEGFGATATGGRGGSVVYVTNTNASGVGSLQWAIDQPGSKYILFKVSGLIDTQIHLTNGNVTIAGQSSPGGITVRGFVTDESPYQDQTVRAPDDFAENWILQHLRIRPGVDGRSDDGLRLRYTRNAIVDHVSIGNATDEAVEISYSNNITVQNSILAETLGDHAFYGGVLMNYSNPAHGFGLDNVSLHHNIFNRIEGRLPEGSRESLAAANSTMNIELSNNLYWDPRFFIALGVNTNVVTDGRGNPYPIYWKLNAVNNYFRTGPQFQYGMFDDQILRVARNQLYVSGNEMSLYPGRSDYELFYCCNDYNSVPVPAGNSGRAQQLLSRHPFPAITYTPTDMLRAVLLNRAGAWPRDPMDIRLLQYIAQDTIPSASPGTNPANDALRPAYSGTPPPAPADTDGDGMPNVWEIAKGLNPNVANHNANHLSAVGYTDLEVYLQELSIARGAQ</sequence>
<dbReference type="InterPro" id="IPR010221">
    <property type="entry name" value="VCBS_dom"/>
</dbReference>
<proteinExistence type="predicted"/>
<accession>A0ABQ4V840</accession>
<dbReference type="Gene3D" id="2.160.20.10">
    <property type="entry name" value="Single-stranded right-handed beta-helix, Pectin lyase-like"/>
    <property type="match status" value="1"/>
</dbReference>
<evidence type="ECO:0008006" key="6">
    <source>
        <dbReference type="Google" id="ProtNLM"/>
    </source>
</evidence>
<dbReference type="InterPro" id="IPR011050">
    <property type="entry name" value="Pectin_lyase_fold/virulence"/>
</dbReference>
<name>A0ABQ4V840_9MYCO</name>
<dbReference type="PANTHER" id="PTHR42970:SF1">
    <property type="entry name" value="PECTATE LYASE C-RELATED"/>
    <property type="match status" value="1"/>
</dbReference>
<evidence type="ECO:0000313" key="5">
    <source>
        <dbReference type="Proteomes" id="UP001060504"/>
    </source>
</evidence>